<dbReference type="AlphaFoldDB" id="A0A9W6UAB1"/>
<organism evidence="2 3">
    <name type="scientific">Phytophthora fragariaefolia</name>
    <dbReference type="NCBI Taxonomy" id="1490495"/>
    <lineage>
        <taxon>Eukaryota</taxon>
        <taxon>Sar</taxon>
        <taxon>Stramenopiles</taxon>
        <taxon>Oomycota</taxon>
        <taxon>Peronosporomycetes</taxon>
        <taxon>Peronosporales</taxon>
        <taxon>Peronosporaceae</taxon>
        <taxon>Phytophthora</taxon>
    </lineage>
</organism>
<protein>
    <submittedName>
        <fullName evidence="2">Unnamed protein product</fullName>
    </submittedName>
</protein>
<gene>
    <name evidence="2" type="ORF">Pfra01_000618100</name>
</gene>
<feature type="compositionally biased region" description="Acidic residues" evidence="1">
    <location>
        <begin position="49"/>
        <end position="63"/>
    </location>
</feature>
<comment type="caution">
    <text evidence="2">The sequence shown here is derived from an EMBL/GenBank/DDBJ whole genome shotgun (WGS) entry which is preliminary data.</text>
</comment>
<accession>A0A9W6UAB1</accession>
<evidence type="ECO:0000313" key="2">
    <source>
        <dbReference type="EMBL" id="GMF29148.1"/>
    </source>
</evidence>
<sequence>MPHASFFPTAKELSMGVQWCKDHPVLAAAAATAVSVITYLNALELPEAEAAEQQQEQEQEQEPEAAVQRRQVAPAASGRRRGSPPLSRRGSGSDGKLSAAVSWCDEHGGSLTQVFEDDAPPRARRARRLEDSDSDDEARDDVAERFEDGFRQHRALSGGLRKSVTTQQLEAALSAAAVCDAEAEAEAAQTESPQWGWYVPITPPQDQFHSAGRESAMVASGPSDAAASLGAKAMRRTTSGHIP</sequence>
<proteinExistence type="predicted"/>
<evidence type="ECO:0000256" key="1">
    <source>
        <dbReference type="SAM" id="MobiDB-lite"/>
    </source>
</evidence>
<feature type="compositionally biased region" description="Low complexity" evidence="1">
    <location>
        <begin position="64"/>
        <end position="90"/>
    </location>
</feature>
<dbReference type="OrthoDB" id="159944at2759"/>
<keyword evidence="3" id="KW-1185">Reference proteome</keyword>
<dbReference type="EMBL" id="BSXT01000517">
    <property type="protein sequence ID" value="GMF29148.1"/>
    <property type="molecule type" value="Genomic_DNA"/>
</dbReference>
<name>A0A9W6UAB1_9STRA</name>
<reference evidence="2" key="1">
    <citation type="submission" date="2023-04" db="EMBL/GenBank/DDBJ databases">
        <title>Phytophthora fragariaefolia NBRC 109709.</title>
        <authorList>
            <person name="Ichikawa N."/>
            <person name="Sato H."/>
            <person name="Tonouchi N."/>
        </authorList>
    </citation>
    <scope>NUCLEOTIDE SEQUENCE</scope>
    <source>
        <strain evidence="2">NBRC 109709</strain>
    </source>
</reference>
<feature type="region of interest" description="Disordered" evidence="1">
    <location>
        <begin position="212"/>
        <end position="243"/>
    </location>
</feature>
<evidence type="ECO:0000313" key="3">
    <source>
        <dbReference type="Proteomes" id="UP001165121"/>
    </source>
</evidence>
<feature type="region of interest" description="Disordered" evidence="1">
    <location>
        <begin position="49"/>
        <end position="140"/>
    </location>
</feature>
<dbReference type="Proteomes" id="UP001165121">
    <property type="component" value="Unassembled WGS sequence"/>
</dbReference>